<protein>
    <submittedName>
        <fullName evidence="3">Uncharacterized protein LOC106013771</fullName>
    </submittedName>
</protein>
<dbReference type="Pfam" id="PF01187">
    <property type="entry name" value="MIF"/>
    <property type="match status" value="1"/>
</dbReference>
<evidence type="ECO:0000256" key="1">
    <source>
        <dbReference type="ARBA" id="ARBA00005851"/>
    </source>
</evidence>
<name>A0ABM1ADX4_APLCA</name>
<evidence type="ECO:0000313" key="2">
    <source>
        <dbReference type="Proteomes" id="UP000694888"/>
    </source>
</evidence>
<dbReference type="SUPFAM" id="SSF55331">
    <property type="entry name" value="Tautomerase/MIF"/>
    <property type="match status" value="1"/>
</dbReference>
<dbReference type="RefSeq" id="XP_012945843.1">
    <property type="nucleotide sequence ID" value="XM_013090389.2"/>
</dbReference>
<accession>A0ABM1ADX4</accession>
<dbReference type="Proteomes" id="UP000694888">
    <property type="component" value="Unplaced"/>
</dbReference>
<keyword evidence="2" id="KW-1185">Reference proteome</keyword>
<dbReference type="Gene3D" id="3.30.429.10">
    <property type="entry name" value="Macrophage Migration Inhibitory Factor"/>
    <property type="match status" value="1"/>
</dbReference>
<comment type="similarity">
    <text evidence="1">Belongs to the MIF family.</text>
</comment>
<evidence type="ECO:0000313" key="3">
    <source>
        <dbReference type="RefSeq" id="XP_012945843.1"/>
    </source>
</evidence>
<dbReference type="InterPro" id="IPR001398">
    <property type="entry name" value="Macrophage_inhib_fac"/>
</dbReference>
<dbReference type="InterPro" id="IPR014347">
    <property type="entry name" value="Tautomerase/MIF_sf"/>
</dbReference>
<organism evidence="2 3">
    <name type="scientific">Aplysia californica</name>
    <name type="common">California sea hare</name>
    <dbReference type="NCBI Taxonomy" id="6500"/>
    <lineage>
        <taxon>Eukaryota</taxon>
        <taxon>Metazoa</taxon>
        <taxon>Spiralia</taxon>
        <taxon>Lophotrochozoa</taxon>
        <taxon>Mollusca</taxon>
        <taxon>Gastropoda</taxon>
        <taxon>Heterobranchia</taxon>
        <taxon>Euthyneura</taxon>
        <taxon>Tectipleura</taxon>
        <taxon>Aplysiida</taxon>
        <taxon>Aplysioidea</taxon>
        <taxon>Aplysiidae</taxon>
        <taxon>Aplysia</taxon>
    </lineage>
</organism>
<sequence>MSRIKIAAFLSTNMDGRSISDGFLASCSSQLSKMFHTGVEYITVELKVNRLMMRSGSTAPLMNVQLFHNSDFVDCDSKHQLAKTFAAWAARVVRVPEDRVLVLFLDTRYCNAV</sequence>
<proteinExistence type="inferred from homology"/>
<reference evidence="3" key="1">
    <citation type="submission" date="2025-08" db="UniProtKB">
        <authorList>
            <consortium name="RefSeq"/>
        </authorList>
    </citation>
    <scope>IDENTIFICATION</scope>
</reference>
<dbReference type="GeneID" id="106013771"/>
<gene>
    <name evidence="3" type="primary">LOC106013771</name>
</gene>